<proteinExistence type="predicted"/>
<dbReference type="AlphaFoldDB" id="D7TF91"/>
<name>D7TF91_VITVI</name>
<sequence length="68" mass="7364">MLGMRCNTCFIAQRWISHVSPHGGYRQSWANHVLPPLSTFVLDVDTSKSVVLTGNQAPVLPLAKSTGA</sequence>
<accession>D7TF91</accession>
<dbReference type="HOGENOM" id="CLU_2799181_0_0_1"/>
<dbReference type="Proteomes" id="UP000009183">
    <property type="component" value="Chromosome 13"/>
</dbReference>
<evidence type="ECO:0000313" key="2">
    <source>
        <dbReference type="Proteomes" id="UP000009183"/>
    </source>
</evidence>
<gene>
    <name evidence="1" type="ordered locus">VIT_13s0047g00590</name>
</gene>
<reference evidence="2" key="1">
    <citation type="journal article" date="2007" name="Nature">
        <title>The grapevine genome sequence suggests ancestral hexaploidization in major angiosperm phyla.</title>
        <authorList>
            <consortium name="The French-Italian Public Consortium for Grapevine Genome Characterization."/>
            <person name="Jaillon O."/>
            <person name="Aury J.-M."/>
            <person name="Noel B."/>
            <person name="Policriti A."/>
            <person name="Clepet C."/>
            <person name="Casagrande A."/>
            <person name="Choisne N."/>
            <person name="Aubourg S."/>
            <person name="Vitulo N."/>
            <person name="Jubin C."/>
            <person name="Vezzi A."/>
            <person name="Legeai F."/>
            <person name="Hugueney P."/>
            <person name="Dasilva C."/>
            <person name="Horner D."/>
            <person name="Mica E."/>
            <person name="Jublot D."/>
            <person name="Poulain J."/>
            <person name="Bruyere C."/>
            <person name="Billault A."/>
            <person name="Segurens B."/>
            <person name="Gouyvenoux M."/>
            <person name="Ugarte E."/>
            <person name="Cattonaro F."/>
            <person name="Anthouard V."/>
            <person name="Vico V."/>
            <person name="Del Fabbro C."/>
            <person name="Alaux M."/>
            <person name="Di Gaspero G."/>
            <person name="Dumas V."/>
            <person name="Felice N."/>
            <person name="Paillard S."/>
            <person name="Juman I."/>
            <person name="Moroldo M."/>
            <person name="Scalabrin S."/>
            <person name="Canaguier A."/>
            <person name="Le Clainche I."/>
            <person name="Malacrida G."/>
            <person name="Durand E."/>
            <person name="Pesole G."/>
            <person name="Laucou V."/>
            <person name="Chatelet P."/>
            <person name="Merdinoglu D."/>
            <person name="Delledonne M."/>
            <person name="Pezzotti M."/>
            <person name="Lecharny A."/>
            <person name="Scarpelli C."/>
            <person name="Artiguenave F."/>
            <person name="Pe M.E."/>
            <person name="Valle G."/>
            <person name="Morgante M."/>
            <person name="Caboche M."/>
            <person name="Adam-Blondon A.-F."/>
            <person name="Weissenbach J."/>
            <person name="Quetier F."/>
            <person name="Wincker P."/>
        </authorList>
    </citation>
    <scope>NUCLEOTIDE SEQUENCE [LARGE SCALE GENOMIC DNA]</scope>
    <source>
        <strain evidence="2">cv. Pinot noir / PN40024</strain>
    </source>
</reference>
<dbReference type="InParanoid" id="D7TF91"/>
<protein>
    <submittedName>
        <fullName evidence="1">Uncharacterized protein</fullName>
    </submittedName>
</protein>
<organism evidence="1 2">
    <name type="scientific">Vitis vinifera</name>
    <name type="common">Grape</name>
    <dbReference type="NCBI Taxonomy" id="29760"/>
    <lineage>
        <taxon>Eukaryota</taxon>
        <taxon>Viridiplantae</taxon>
        <taxon>Streptophyta</taxon>
        <taxon>Embryophyta</taxon>
        <taxon>Tracheophyta</taxon>
        <taxon>Spermatophyta</taxon>
        <taxon>Magnoliopsida</taxon>
        <taxon>eudicotyledons</taxon>
        <taxon>Gunneridae</taxon>
        <taxon>Pentapetalae</taxon>
        <taxon>rosids</taxon>
        <taxon>Vitales</taxon>
        <taxon>Vitaceae</taxon>
        <taxon>Viteae</taxon>
        <taxon>Vitis</taxon>
    </lineage>
</organism>
<dbReference type="EMBL" id="FN595767">
    <property type="protein sequence ID" value="CBI29126.3"/>
    <property type="molecule type" value="Genomic_DNA"/>
</dbReference>
<dbReference type="PaxDb" id="29760-VIT_13s0047g00590.t01"/>
<keyword evidence="2" id="KW-1185">Reference proteome</keyword>
<evidence type="ECO:0000313" key="1">
    <source>
        <dbReference type="EMBL" id="CBI29126.3"/>
    </source>
</evidence>